<reference evidence="1" key="1">
    <citation type="submission" date="2019-02" db="EMBL/GenBank/DDBJ databases">
        <title>Complete Genome Sequence of vanD5-typed vancomycin-resistant Enterococcus faecium in Sapporo, Japan.</title>
        <authorList>
            <person name="Sato T."/>
            <person name="Wada T."/>
            <person name="Shinagawa M."/>
            <person name="Fukushima Y."/>
            <person name="Nakajima C."/>
            <person name="Suzuki Y."/>
            <person name="Takahashi S."/>
            <person name="Yokota S."/>
        </authorList>
    </citation>
    <scope>NUCLEOTIDE SEQUENCE</scope>
    <source>
        <strain evidence="1">SMVRE20</strain>
    </source>
</reference>
<evidence type="ECO:0000313" key="1">
    <source>
        <dbReference type="EMBL" id="BBI39499.1"/>
    </source>
</evidence>
<gene>
    <name evidence="2" type="ORF">GBM73_00090</name>
    <name evidence="1" type="ORF">SMVRE20_01829</name>
</gene>
<dbReference type="AlphaFoldDB" id="A0A455TTJ8"/>
<name>A0A455TTJ8_ENTFC</name>
<evidence type="ECO:0000313" key="2">
    <source>
        <dbReference type="EMBL" id="KAB7575824.1"/>
    </source>
</evidence>
<dbReference type="EMBL" id="WEFP01000001">
    <property type="protein sequence ID" value="KAB7575824.1"/>
    <property type="molecule type" value="Genomic_DNA"/>
</dbReference>
<reference evidence="2 3" key="2">
    <citation type="submission" date="2019-10" db="EMBL/GenBank/DDBJ databases">
        <title>Evolutionary dynamics of vancomycin-resistant Enterococcus faecium during gastrointestinal tract colonization and bloodstream infection in immunocompromised pediatric patients.</title>
        <authorList>
            <person name="Chilambi G.S."/>
            <person name="Nordstrom H.R."/>
            <person name="Evans D.R."/>
            <person name="Ferrolino J."/>
            <person name="Hayden R.T."/>
            <person name="Maron G.M."/>
            <person name="Vo A.N."/>
            <person name="Gilmore M.S."/>
            <person name="Wolf J."/>
            <person name="Rosch J.W."/>
            <person name="Van Tyne D."/>
        </authorList>
    </citation>
    <scope>NUCLEOTIDE SEQUENCE [LARGE SCALE GENOMIC DNA]</scope>
    <source>
        <strain evidence="2 3">VRECG27</strain>
    </source>
</reference>
<organism evidence="1">
    <name type="scientific">Enterococcus faecium</name>
    <name type="common">Streptococcus faecium</name>
    <dbReference type="NCBI Taxonomy" id="1352"/>
    <lineage>
        <taxon>Bacteria</taxon>
        <taxon>Bacillati</taxon>
        <taxon>Bacillota</taxon>
        <taxon>Bacilli</taxon>
        <taxon>Lactobacillales</taxon>
        <taxon>Enterococcaceae</taxon>
        <taxon>Enterococcus</taxon>
    </lineage>
</organism>
<sequence>MKDRMVKPSCGMYWKLHRGVIYAFEYDVTEEMLRNAVMDRSLGKHLYKEEVHKGDLFYVSSWYWRWSISG</sequence>
<proteinExistence type="predicted"/>
<protein>
    <submittedName>
        <fullName evidence="1">Uncharacterized protein</fullName>
    </submittedName>
</protein>
<accession>A0A455TTJ8</accession>
<dbReference type="EMBL" id="AP019408">
    <property type="protein sequence ID" value="BBI39499.1"/>
    <property type="molecule type" value="Genomic_DNA"/>
</dbReference>
<dbReference type="Proteomes" id="UP000469871">
    <property type="component" value="Unassembled WGS sequence"/>
</dbReference>
<evidence type="ECO:0000313" key="3">
    <source>
        <dbReference type="Proteomes" id="UP000469871"/>
    </source>
</evidence>